<evidence type="ECO:0000256" key="5">
    <source>
        <dbReference type="PIRSR" id="PIRSR031924-50"/>
    </source>
</evidence>
<feature type="binding site" evidence="6">
    <location>
        <begin position="175"/>
        <end position="177"/>
    </location>
    <ligand>
        <name>substrate</name>
    </ligand>
</feature>
<dbReference type="GO" id="GO:0004035">
    <property type="term" value="F:alkaline phosphatase activity"/>
    <property type="evidence" value="ECO:0007669"/>
    <property type="project" value="UniProtKB-EC"/>
</dbReference>
<feature type="chain" id="PRO_5017239806" description="Alkaline phosphatase" evidence="7">
    <location>
        <begin position="37"/>
        <end position="558"/>
    </location>
</feature>
<proteinExistence type="predicted"/>
<keyword evidence="2 4" id="KW-0479">Metal-binding</keyword>
<feature type="binding site" evidence="6">
    <location>
        <position position="114"/>
    </location>
    <ligand>
        <name>substrate</name>
    </ligand>
</feature>
<evidence type="ECO:0000313" key="9">
    <source>
        <dbReference type="Proteomes" id="UP000266693"/>
    </source>
</evidence>
<organism evidence="8 9">
    <name type="scientific">Sphingomonas gilva</name>
    <dbReference type="NCBI Taxonomy" id="2305907"/>
    <lineage>
        <taxon>Bacteria</taxon>
        <taxon>Pseudomonadati</taxon>
        <taxon>Pseudomonadota</taxon>
        <taxon>Alphaproteobacteria</taxon>
        <taxon>Sphingomonadales</taxon>
        <taxon>Sphingomonadaceae</taxon>
        <taxon>Sphingomonas</taxon>
    </lineage>
</organism>
<dbReference type="InterPro" id="IPR017850">
    <property type="entry name" value="Alkaline_phosphatase_core_sf"/>
</dbReference>
<dbReference type="CDD" id="cd16016">
    <property type="entry name" value="AP-SPAP"/>
    <property type="match status" value="1"/>
</dbReference>
<evidence type="ECO:0000313" key="8">
    <source>
        <dbReference type="EMBL" id="RHW19475.1"/>
    </source>
</evidence>
<dbReference type="OrthoDB" id="9766127at2"/>
<dbReference type="InterPro" id="IPR026263">
    <property type="entry name" value="Alkaline_phosphatase_prok"/>
</dbReference>
<dbReference type="AlphaFoldDB" id="A0A396S7U0"/>
<evidence type="ECO:0000256" key="4">
    <source>
        <dbReference type="PIRNR" id="PIRNR031924"/>
    </source>
</evidence>
<feature type="signal peptide" evidence="7">
    <location>
        <begin position="1"/>
        <end position="36"/>
    </location>
</feature>
<evidence type="ECO:0000256" key="6">
    <source>
        <dbReference type="PIRSR" id="PIRSR031924-51"/>
    </source>
</evidence>
<comment type="function">
    <text evidence="4">Alkaline phosphatase with broad substrate specificity.</text>
</comment>
<dbReference type="GO" id="GO:0046872">
    <property type="term" value="F:metal ion binding"/>
    <property type="evidence" value="ECO:0007669"/>
    <property type="project" value="UniProtKB-KW"/>
</dbReference>
<evidence type="ECO:0000256" key="1">
    <source>
        <dbReference type="ARBA" id="ARBA00022553"/>
    </source>
</evidence>
<evidence type="ECO:0000256" key="3">
    <source>
        <dbReference type="ARBA" id="ARBA00022729"/>
    </source>
</evidence>
<dbReference type="RefSeq" id="WP_118862979.1">
    <property type="nucleotide sequence ID" value="NZ_QWLV01000001.1"/>
</dbReference>
<keyword evidence="4" id="KW-0862">Zinc</keyword>
<dbReference type="InterPro" id="IPR002591">
    <property type="entry name" value="Phosphodiest/P_Trfase"/>
</dbReference>
<gene>
    <name evidence="8" type="ORF">D1610_03355</name>
</gene>
<comment type="caution">
    <text evidence="8">The sequence shown here is derived from an EMBL/GenBank/DDBJ whole genome shotgun (WGS) entry which is preliminary data.</text>
</comment>
<dbReference type="SUPFAM" id="SSF53649">
    <property type="entry name" value="Alkaline phosphatase-like"/>
    <property type="match status" value="1"/>
</dbReference>
<evidence type="ECO:0000256" key="2">
    <source>
        <dbReference type="ARBA" id="ARBA00022723"/>
    </source>
</evidence>
<keyword evidence="3 7" id="KW-0732">Signal</keyword>
<name>A0A396S7U0_9SPHN</name>
<reference evidence="8 9" key="1">
    <citation type="submission" date="2018-08" db="EMBL/GenBank/DDBJ databases">
        <title>The multiple taxonomic identification of Sphingomonas gilva.</title>
        <authorList>
            <person name="Zhu D."/>
            <person name="Zheng S."/>
        </authorList>
    </citation>
    <scope>NUCLEOTIDE SEQUENCE [LARGE SCALE GENOMIC DNA]</scope>
    <source>
        <strain evidence="8 9">ZDH117</strain>
    </source>
</reference>
<dbReference type="PIRSF" id="PIRSF031924">
    <property type="entry name" value="Pi-irrepressible_AP"/>
    <property type="match status" value="1"/>
</dbReference>
<keyword evidence="9" id="KW-1185">Reference proteome</keyword>
<comment type="cofactor">
    <cofactor evidence="4">
        <name>Zn(2+)</name>
        <dbReference type="ChEBI" id="CHEBI:29105"/>
    </cofactor>
    <text evidence="4">Binds 2 Zn(2+) ions.</text>
</comment>
<feature type="active site" description="Phosphothreonine intermediate" evidence="5">
    <location>
        <position position="93"/>
    </location>
</feature>
<dbReference type="EC" id="3.1.3.1" evidence="4"/>
<sequence length="558" mass="58509">MLNIRPVVLHPHREPLVKPARSIAAIALLAAAPAFAQEAAPAQPRLIVAISVDQFSGDLFAQYRSSFTGGLARLATEGAVFPAGYQAHAATETCPGHSTILTGSNPARTGIIANNWIDQGAAREDKVIYCSEDESVAGSSSDKYTVSPVHLKVPTLGMRMKAANPASRNVAVSGKDRGAVMMAGRDPDQIWWWGGQGFVTYPGKSSAAAAAVNAAVTRAIATARAPLELSPRCAALARPVAVGGGTVGDGRFAREAGDRGRFRASPEMDGATLALAAGLIAEMRLGQGSAPDMLSISLSATDYVGHGYGTEGSEMCLQMAALDRSLGDFFARLDGAGIDYAVMLTADHGGHDLPERAREQAAPDAQRVTADLAPKAVSQRIGAALGLTGELVFGDGSFGDMWVSRSLSAADKARVVAEAKKQLSAHPQVQAVLTRAEIMATPMPRGPADSWTLLERARASFDPERSGDYVVALKPRVTPIANPRPGGGVATHGSFWDYDRRVPILFWLKGMTPFEQPLAITTTDIMPTLAALIGLPVPANEIDGVCRDLDAGPGTTCR</sequence>
<protein>
    <recommendedName>
        <fullName evidence="4">Alkaline phosphatase</fullName>
        <ecNumber evidence="4">3.1.3.1</ecNumber>
    </recommendedName>
</protein>
<comment type="catalytic activity">
    <reaction evidence="4">
        <text>a phosphate monoester + H2O = an alcohol + phosphate</text>
        <dbReference type="Rhea" id="RHEA:15017"/>
        <dbReference type="ChEBI" id="CHEBI:15377"/>
        <dbReference type="ChEBI" id="CHEBI:30879"/>
        <dbReference type="ChEBI" id="CHEBI:43474"/>
        <dbReference type="ChEBI" id="CHEBI:67140"/>
        <dbReference type="EC" id="3.1.3.1"/>
    </reaction>
</comment>
<dbReference type="PANTHER" id="PTHR10151:SF120">
    <property type="entry name" value="BIS(5'-ADENOSYL)-TRIPHOSPHATASE"/>
    <property type="match status" value="1"/>
</dbReference>
<evidence type="ECO:0000256" key="7">
    <source>
        <dbReference type="SAM" id="SignalP"/>
    </source>
</evidence>
<accession>A0A396S7U0</accession>
<dbReference type="EMBL" id="QWLV01000001">
    <property type="protein sequence ID" value="RHW19475.1"/>
    <property type="molecule type" value="Genomic_DNA"/>
</dbReference>
<dbReference type="Proteomes" id="UP000266693">
    <property type="component" value="Unassembled WGS sequence"/>
</dbReference>
<dbReference type="Gene3D" id="3.40.720.10">
    <property type="entry name" value="Alkaline Phosphatase, subunit A"/>
    <property type="match status" value="1"/>
</dbReference>
<dbReference type="Pfam" id="PF01663">
    <property type="entry name" value="Phosphodiest"/>
    <property type="match status" value="1"/>
</dbReference>
<dbReference type="Gene3D" id="3.30.1360.150">
    <property type="match status" value="1"/>
</dbReference>
<dbReference type="PANTHER" id="PTHR10151">
    <property type="entry name" value="ECTONUCLEOTIDE PYROPHOSPHATASE/PHOSPHODIESTERASE"/>
    <property type="match status" value="1"/>
</dbReference>
<keyword evidence="1 5" id="KW-0597">Phosphoprotein</keyword>